<keyword evidence="3" id="KW-1185">Reference proteome</keyword>
<feature type="domain" description="PorZ N-terminal beta-propeller" evidence="1">
    <location>
        <begin position="46"/>
        <end position="203"/>
    </location>
</feature>
<evidence type="ECO:0000313" key="2">
    <source>
        <dbReference type="EMBL" id="QTE24284.1"/>
    </source>
</evidence>
<dbReference type="Gene3D" id="2.60.40.4070">
    <property type="match status" value="1"/>
</dbReference>
<organism evidence="2 3">
    <name type="scientific">Polaribacter cellanae</name>
    <dbReference type="NCBI Taxonomy" id="2818493"/>
    <lineage>
        <taxon>Bacteria</taxon>
        <taxon>Pseudomonadati</taxon>
        <taxon>Bacteroidota</taxon>
        <taxon>Flavobacteriia</taxon>
        <taxon>Flavobacteriales</taxon>
        <taxon>Flavobacteriaceae</taxon>
    </lineage>
</organism>
<name>A0A975H8P5_9FLAO</name>
<evidence type="ECO:0000313" key="3">
    <source>
        <dbReference type="Proteomes" id="UP000663920"/>
    </source>
</evidence>
<dbReference type="InterPro" id="IPR048954">
    <property type="entry name" value="PorZ_N"/>
</dbReference>
<dbReference type="Pfam" id="PF21544">
    <property type="entry name" value="PorZ_N_b_propeller"/>
    <property type="match status" value="1"/>
</dbReference>
<dbReference type="Gene3D" id="2.130.10.10">
    <property type="entry name" value="YVTN repeat-like/Quinoprotein amine dehydrogenase"/>
    <property type="match status" value="2"/>
</dbReference>
<proteinExistence type="predicted"/>
<dbReference type="SUPFAM" id="SSF63829">
    <property type="entry name" value="Calcium-dependent phosphotriesterase"/>
    <property type="match status" value="1"/>
</dbReference>
<dbReference type="InterPro" id="IPR015943">
    <property type="entry name" value="WD40/YVTN_repeat-like_dom_sf"/>
</dbReference>
<dbReference type="Pfam" id="PF07494">
    <property type="entry name" value="Reg_prop"/>
    <property type="match status" value="1"/>
</dbReference>
<dbReference type="InterPro" id="IPR011110">
    <property type="entry name" value="Reg_prop"/>
</dbReference>
<dbReference type="KEGG" id="pcea:J3359_08495"/>
<dbReference type="EMBL" id="CP071869">
    <property type="protein sequence ID" value="QTE24284.1"/>
    <property type="molecule type" value="Genomic_DNA"/>
</dbReference>
<evidence type="ECO:0000259" key="1">
    <source>
        <dbReference type="Pfam" id="PF21544"/>
    </source>
</evidence>
<sequence>MKKRFSIYILLFSIISIYSQTDYSDSWEDFFSYNNVKDFTKVGNTIYALADNAVFTYDAVSGEVNKLSSVQGLSGETTTSIYYSEAYKRLIIGYENGLVEVVDEDGTITISSDIINFNQSGEKSINHISEYNKKLYLSTPFAIVVYDIEKLEFGDTYFIGIGSSSVKINQTAILNDVIYAVTEEGIFSADANSTSLIDFTKWTKQFNGRNFKEIVIFNAEVFVTENSSLLKLGATSLTEVRNFNEDVKNVKASNSHVTVALKNEAVVLNTSLIEEVAFITNTDFNFSLNTAFFENNTAFLATKEFGILGSSLNQSTTYVEIHPEGPLSNDVFSIDVLNNNLWVVYGGYSATYTPTQKRQGFSHFNGENWINTKYTPNLPKDLVSVTIDPIEENKVFISASGITSDINSSPTGGVLVVENDVLTTIYNHLNSTLEPIVISLPSINIRTNGAVFDNQGNFWVTNYEVDKKIHKLSKNGQWKGIDLSSVQTNSSPGLNEIIVDKSNSLWVGTRRNGLYIYNENGDRKKSLTTSPNEGNLPDLNVRTLAVDASNRVWIGTKSGLVVYNNASGVFDDKNPEAKPIVVNANSDGFGDRLLGNQTINSIAVDGADNKWFGTDRGGVLYTNPNGQNTLANLSKKNSPLPSNRIAKIKVDNSTGKVFFATAKGIVAYNSKVAPFGETLGEVYAYPNPALRNHETITIDGRNGTHLPKGTNVKILDVAGNLVYETNVVEGQELQGGKVVWNKKNLAGNKVASGIYIVLLSNDDASETSVTKIAIVN</sequence>
<dbReference type="AlphaFoldDB" id="A0A975H8P5"/>
<dbReference type="Proteomes" id="UP000663920">
    <property type="component" value="Chromosome"/>
</dbReference>
<gene>
    <name evidence="2" type="ORF">J3359_08495</name>
</gene>
<dbReference type="RefSeq" id="WP_208080256.1">
    <property type="nucleotide sequence ID" value="NZ_CP071869.1"/>
</dbReference>
<accession>A0A975H8P5</accession>
<protein>
    <recommendedName>
        <fullName evidence="1">PorZ N-terminal beta-propeller domain-containing protein</fullName>
    </recommendedName>
</protein>
<reference evidence="2 3" key="1">
    <citation type="submission" date="2021-03" db="EMBL/GenBank/DDBJ databases">
        <title>Complete genome of Polaribacter_sp.SM13.</title>
        <authorList>
            <person name="Jeong S.W."/>
            <person name="Bae J.W."/>
        </authorList>
    </citation>
    <scope>NUCLEOTIDE SEQUENCE [LARGE SCALE GENOMIC DNA]</scope>
    <source>
        <strain evidence="2 3">SM13</strain>
    </source>
</reference>